<sequence>MDNILSIKKELIGRVKSRRKEHRLTQTGLATHSRVSFGSIKRFERFGEISLKSLLRIALILNNLNDFNSLFKENFSLNNTQQS</sequence>
<evidence type="ECO:0000259" key="1">
    <source>
        <dbReference type="PROSITE" id="PS50943"/>
    </source>
</evidence>
<comment type="caution">
    <text evidence="2">The sequence shown here is derived from an EMBL/GenBank/DDBJ whole genome shotgun (WGS) entry which is preliminary data.</text>
</comment>
<keyword evidence="3" id="KW-1185">Reference proteome</keyword>
<dbReference type="AlphaFoldDB" id="A0A388TC58"/>
<dbReference type="PROSITE" id="PS50943">
    <property type="entry name" value="HTH_CROC1"/>
    <property type="match status" value="1"/>
</dbReference>
<proteinExistence type="predicted"/>
<dbReference type="InterPro" id="IPR001387">
    <property type="entry name" value="Cro/C1-type_HTH"/>
</dbReference>
<gene>
    <name evidence="2" type="ORF">NO1_1292</name>
</gene>
<accession>A0A388TC58</accession>
<feature type="non-terminal residue" evidence="2">
    <location>
        <position position="83"/>
    </location>
</feature>
<dbReference type="InterPro" id="IPR010982">
    <property type="entry name" value="Lambda_DNA-bd_dom_sf"/>
</dbReference>
<reference evidence="2 3" key="1">
    <citation type="journal article" date="2019" name="ISME J.">
        <title>Genome analyses of uncultured TG2/ZB3 bacteria in 'Margulisbacteria' specifically attached to ectosymbiotic spirochetes of protists in the termite gut.</title>
        <authorList>
            <person name="Utami Y.D."/>
            <person name="Kuwahara H."/>
            <person name="Igai K."/>
            <person name="Murakami T."/>
            <person name="Sugaya K."/>
            <person name="Morikawa T."/>
            <person name="Nagura Y."/>
            <person name="Yuki M."/>
            <person name="Deevong P."/>
            <person name="Inoue T."/>
            <person name="Kihara K."/>
            <person name="Lo N."/>
            <person name="Yamada A."/>
            <person name="Ohkuma M."/>
            <person name="Hongoh Y."/>
        </authorList>
    </citation>
    <scope>NUCLEOTIDE SEQUENCE [LARGE SCALE GENOMIC DNA]</scope>
    <source>
        <strain evidence="2">NkOx7-01</strain>
    </source>
</reference>
<protein>
    <submittedName>
        <fullName evidence="2">Helix-turn-helix domain containing protein</fullName>
    </submittedName>
</protein>
<dbReference type="Gene3D" id="1.10.260.40">
    <property type="entry name" value="lambda repressor-like DNA-binding domains"/>
    <property type="match status" value="1"/>
</dbReference>
<evidence type="ECO:0000313" key="3">
    <source>
        <dbReference type="Proteomes" id="UP000269352"/>
    </source>
</evidence>
<name>A0A388TC58_TERA1</name>
<dbReference type="CDD" id="cd00093">
    <property type="entry name" value="HTH_XRE"/>
    <property type="match status" value="1"/>
</dbReference>
<dbReference type="Proteomes" id="UP000269352">
    <property type="component" value="Unassembled WGS sequence"/>
</dbReference>
<dbReference type="GO" id="GO:0003677">
    <property type="term" value="F:DNA binding"/>
    <property type="evidence" value="ECO:0007669"/>
    <property type="project" value="InterPro"/>
</dbReference>
<organism evidence="2 3">
    <name type="scientific">Termititenax aidoneus</name>
    <dbReference type="NCBI Taxonomy" id="2218524"/>
    <lineage>
        <taxon>Bacteria</taxon>
        <taxon>Bacillati</taxon>
        <taxon>Candidatus Margulisiibacteriota</taxon>
        <taxon>Candidatus Termititenacia</taxon>
        <taxon>Candidatus Termititenacales</taxon>
        <taxon>Candidatus Termititenacaceae</taxon>
        <taxon>Candidatus Termititenax</taxon>
    </lineage>
</organism>
<dbReference type="EMBL" id="BGZN01000028">
    <property type="protein sequence ID" value="GBR74057.1"/>
    <property type="molecule type" value="Genomic_DNA"/>
</dbReference>
<dbReference type="SUPFAM" id="SSF47413">
    <property type="entry name" value="lambda repressor-like DNA-binding domains"/>
    <property type="match status" value="1"/>
</dbReference>
<feature type="domain" description="HTH cro/C1-type" evidence="1">
    <location>
        <begin position="15"/>
        <end position="67"/>
    </location>
</feature>
<evidence type="ECO:0000313" key="2">
    <source>
        <dbReference type="EMBL" id="GBR74057.1"/>
    </source>
</evidence>